<accession>A0A0A8XXY8</accession>
<sequence>MNDITLHPQRHLTDSFSCPSTHTRKKYVYNMCNRVLRRCDTLQLRVN</sequence>
<reference evidence="1" key="2">
    <citation type="journal article" date="2015" name="Data Brief">
        <title>Shoot transcriptome of the giant reed, Arundo donax.</title>
        <authorList>
            <person name="Barrero R.A."/>
            <person name="Guerrero F.D."/>
            <person name="Moolhuijzen P."/>
            <person name="Goolsby J.A."/>
            <person name="Tidwell J."/>
            <person name="Bellgard S.E."/>
            <person name="Bellgard M.I."/>
        </authorList>
    </citation>
    <scope>NUCLEOTIDE SEQUENCE</scope>
    <source>
        <tissue evidence="1">Shoot tissue taken approximately 20 cm above the soil surface</tissue>
    </source>
</reference>
<reference evidence="1" key="1">
    <citation type="submission" date="2014-09" db="EMBL/GenBank/DDBJ databases">
        <authorList>
            <person name="Magalhaes I.L.F."/>
            <person name="Oliveira U."/>
            <person name="Santos F.R."/>
            <person name="Vidigal T.H.D.A."/>
            <person name="Brescovit A.D."/>
            <person name="Santos A.J."/>
        </authorList>
    </citation>
    <scope>NUCLEOTIDE SEQUENCE</scope>
    <source>
        <tissue evidence="1">Shoot tissue taken approximately 20 cm above the soil surface</tissue>
    </source>
</reference>
<organism evidence="1">
    <name type="scientific">Arundo donax</name>
    <name type="common">Giant reed</name>
    <name type="synonym">Donax arundinaceus</name>
    <dbReference type="NCBI Taxonomy" id="35708"/>
    <lineage>
        <taxon>Eukaryota</taxon>
        <taxon>Viridiplantae</taxon>
        <taxon>Streptophyta</taxon>
        <taxon>Embryophyta</taxon>
        <taxon>Tracheophyta</taxon>
        <taxon>Spermatophyta</taxon>
        <taxon>Magnoliopsida</taxon>
        <taxon>Liliopsida</taxon>
        <taxon>Poales</taxon>
        <taxon>Poaceae</taxon>
        <taxon>PACMAD clade</taxon>
        <taxon>Arundinoideae</taxon>
        <taxon>Arundineae</taxon>
        <taxon>Arundo</taxon>
    </lineage>
</organism>
<proteinExistence type="predicted"/>
<protein>
    <submittedName>
        <fullName evidence="1">Uncharacterized protein</fullName>
    </submittedName>
</protein>
<name>A0A0A8XXY8_ARUDO</name>
<dbReference type="AlphaFoldDB" id="A0A0A8XXY8"/>
<dbReference type="EMBL" id="GBRH01279164">
    <property type="protein sequence ID" value="JAD18731.1"/>
    <property type="molecule type" value="Transcribed_RNA"/>
</dbReference>
<evidence type="ECO:0000313" key="1">
    <source>
        <dbReference type="EMBL" id="JAD18731.1"/>
    </source>
</evidence>